<evidence type="ECO:0008006" key="3">
    <source>
        <dbReference type="Google" id="ProtNLM"/>
    </source>
</evidence>
<gene>
    <name evidence="1" type="ORF">EVJ58_g1977</name>
</gene>
<proteinExistence type="predicted"/>
<dbReference type="InterPro" id="IPR032675">
    <property type="entry name" value="LRR_dom_sf"/>
</dbReference>
<name>A0A4Y9YUN7_9APHY</name>
<dbReference type="Gene3D" id="3.80.10.10">
    <property type="entry name" value="Ribonuclease Inhibitor"/>
    <property type="match status" value="1"/>
</dbReference>
<organism evidence="1 2">
    <name type="scientific">Rhodofomes roseus</name>
    <dbReference type="NCBI Taxonomy" id="34475"/>
    <lineage>
        <taxon>Eukaryota</taxon>
        <taxon>Fungi</taxon>
        <taxon>Dikarya</taxon>
        <taxon>Basidiomycota</taxon>
        <taxon>Agaricomycotina</taxon>
        <taxon>Agaricomycetes</taxon>
        <taxon>Polyporales</taxon>
        <taxon>Rhodofomes</taxon>
    </lineage>
</organism>
<dbReference type="SUPFAM" id="SSF52047">
    <property type="entry name" value="RNI-like"/>
    <property type="match status" value="1"/>
</dbReference>
<evidence type="ECO:0000313" key="2">
    <source>
        <dbReference type="Proteomes" id="UP000298390"/>
    </source>
</evidence>
<sequence>MCGMAPEGLTMHRALTIQELVCLIAGEVDGKHALRALALTCRAFHEPALDGLWFFPNDGLVNLVKVLPTDLWEVAGISETGQETLTVREPTRPTTQLDWERFDFYAHRIRGLDVVTKTNNLKTSLAQALSANLFHWLVSARPSHRLLPNLTSLEWKAEGDSGYDDSAYMLVGPHLVKLTLDLHDPWEMSDEHSSAVLLRYAQRCPDIRDMCFVAPRHGDPIQGGVFALFKMLTTLKLRSALTHDVLVDLSTLPNLADLEVNLTFTSGIEDEIIVPGRVAVSFSSPNLTFRTLVSLDLHMPVDVAYMVISPYRFPQLEDIYLKAHRATSTATLSDTFELIRERCDHIGLKAIRIDGGEYARQHDIGAQAITAASLTPLYAFRHLRVLDIFIEACIVLDDNALKEMAMSWPQLEELSLKSMKQYPWTTPTATTLIGLAHLARYCPSLRCLAIDVDTNPATVPDSVKLGDGFCNRVLKRIEVPQYPALGDCAKIGAFLHVIFPNLRWIACSDESQDGSWGIVQEVFHGIWGADDFIFDVPRNPRPTVSFYASIMSRSQIPDTVYNQVEVRLRDFHPCLDPVVLVKAERFAQRVDTPHVTVSRGPANVFNELSDNNQLNLAFHL</sequence>
<dbReference type="STRING" id="34475.A0A4Y9YUN7"/>
<reference evidence="1 2" key="1">
    <citation type="submission" date="2019-01" db="EMBL/GenBank/DDBJ databases">
        <title>Genome sequencing of the rare red list fungi Fomitopsis rosea.</title>
        <authorList>
            <person name="Buettner E."/>
            <person name="Kellner H."/>
        </authorList>
    </citation>
    <scope>NUCLEOTIDE SEQUENCE [LARGE SCALE GENOMIC DNA]</scope>
    <source>
        <strain evidence="1 2">DSM 105464</strain>
    </source>
</reference>
<dbReference type="AlphaFoldDB" id="A0A4Y9YUN7"/>
<dbReference type="EMBL" id="SEKV01000069">
    <property type="protein sequence ID" value="TFY65450.1"/>
    <property type="molecule type" value="Genomic_DNA"/>
</dbReference>
<accession>A0A4Y9YUN7</accession>
<protein>
    <recommendedName>
        <fullName evidence="3">F-box domain-containing protein</fullName>
    </recommendedName>
</protein>
<comment type="caution">
    <text evidence="1">The sequence shown here is derived from an EMBL/GenBank/DDBJ whole genome shotgun (WGS) entry which is preliminary data.</text>
</comment>
<evidence type="ECO:0000313" key="1">
    <source>
        <dbReference type="EMBL" id="TFY65450.1"/>
    </source>
</evidence>
<dbReference type="Proteomes" id="UP000298390">
    <property type="component" value="Unassembled WGS sequence"/>
</dbReference>